<dbReference type="AlphaFoldDB" id="R7W3R8"/>
<accession>R7W3R8</accession>
<evidence type="ECO:0000313" key="1">
    <source>
        <dbReference type="EnsemblPlants" id="EMT01256"/>
    </source>
</evidence>
<reference evidence="1" key="1">
    <citation type="submission" date="2015-06" db="UniProtKB">
        <authorList>
            <consortium name="EnsemblPlants"/>
        </authorList>
    </citation>
    <scope>IDENTIFICATION</scope>
</reference>
<dbReference type="EnsemblPlants" id="EMT01256">
    <property type="protein sequence ID" value="EMT01256"/>
    <property type="gene ID" value="F775_42537"/>
</dbReference>
<protein>
    <submittedName>
        <fullName evidence="1">Uncharacterized protein</fullName>
    </submittedName>
</protein>
<sequence>MAFQAAMQPPAWMPTDLFRFNVGNRKTKFGGHVVTIRKDGPGGRAAVMARFYMLANMVTFGMGLGVLVSVLKPADLRMIYLEIVCCVLNPKVGDCDFVSMD</sequence>
<name>R7W3R8_AEGTA</name>
<proteinExistence type="predicted"/>
<organism evidence="1">
    <name type="scientific">Aegilops tauschii</name>
    <name type="common">Tausch's goatgrass</name>
    <name type="synonym">Aegilops squarrosa</name>
    <dbReference type="NCBI Taxonomy" id="37682"/>
    <lineage>
        <taxon>Eukaryota</taxon>
        <taxon>Viridiplantae</taxon>
        <taxon>Streptophyta</taxon>
        <taxon>Embryophyta</taxon>
        <taxon>Tracheophyta</taxon>
        <taxon>Spermatophyta</taxon>
        <taxon>Magnoliopsida</taxon>
        <taxon>Liliopsida</taxon>
        <taxon>Poales</taxon>
        <taxon>Poaceae</taxon>
        <taxon>BOP clade</taxon>
        <taxon>Pooideae</taxon>
        <taxon>Triticodae</taxon>
        <taxon>Triticeae</taxon>
        <taxon>Triticinae</taxon>
        <taxon>Aegilops</taxon>
    </lineage>
</organism>